<evidence type="ECO:0000313" key="1">
    <source>
        <dbReference type="EMBL" id="KAJ3533669.1"/>
    </source>
</evidence>
<keyword evidence="2" id="KW-1185">Reference proteome</keyword>
<sequence length="94" mass="10212">MGNSESKQPMGNLPQNLMLPPRFEAFHASGWTSDIQLGTSPSQPMYTIVVRKGGTGQLELYQGAGSQSPCLAVLESRNMIKSTFNLRLANDQSP</sequence>
<comment type="caution">
    <text evidence="1">The sequence shown here is derived from an EMBL/GenBank/DDBJ whole genome shotgun (WGS) entry which is preliminary data.</text>
</comment>
<evidence type="ECO:0000313" key="2">
    <source>
        <dbReference type="Proteomes" id="UP001148629"/>
    </source>
</evidence>
<proteinExistence type="predicted"/>
<name>A0ACC1S7L8_9HYPO</name>
<protein>
    <submittedName>
        <fullName evidence="1">Uncharacterized protein</fullName>
    </submittedName>
</protein>
<reference evidence="1" key="1">
    <citation type="submission" date="2022-08" db="EMBL/GenBank/DDBJ databases">
        <title>Genome Sequence of Fusarium decemcellulare.</title>
        <authorList>
            <person name="Buettner E."/>
        </authorList>
    </citation>
    <scope>NUCLEOTIDE SEQUENCE</scope>
    <source>
        <strain evidence="1">Babe19</strain>
    </source>
</reference>
<organism evidence="1 2">
    <name type="scientific">Fusarium decemcellulare</name>
    <dbReference type="NCBI Taxonomy" id="57161"/>
    <lineage>
        <taxon>Eukaryota</taxon>
        <taxon>Fungi</taxon>
        <taxon>Dikarya</taxon>
        <taxon>Ascomycota</taxon>
        <taxon>Pezizomycotina</taxon>
        <taxon>Sordariomycetes</taxon>
        <taxon>Hypocreomycetidae</taxon>
        <taxon>Hypocreales</taxon>
        <taxon>Nectriaceae</taxon>
        <taxon>Fusarium</taxon>
        <taxon>Fusarium decemcellulare species complex</taxon>
    </lineage>
</organism>
<dbReference type="EMBL" id="JANRMS010000847">
    <property type="protein sequence ID" value="KAJ3533669.1"/>
    <property type="molecule type" value="Genomic_DNA"/>
</dbReference>
<dbReference type="Proteomes" id="UP001148629">
    <property type="component" value="Unassembled WGS sequence"/>
</dbReference>
<accession>A0ACC1S7L8</accession>
<gene>
    <name evidence="1" type="ORF">NM208_g7884</name>
</gene>